<dbReference type="RefSeq" id="WP_052406002.1">
    <property type="nucleotide sequence ID" value="NZ_BBLU01000014.1"/>
</dbReference>
<dbReference type="FunFam" id="3.40.50.720:FF:000203">
    <property type="entry name" value="D-3-phosphoglycerate dehydrogenase (SerA)"/>
    <property type="match status" value="1"/>
</dbReference>
<dbReference type="SUPFAM" id="SSF51735">
    <property type="entry name" value="NAD(P)-binding Rossmann-fold domains"/>
    <property type="match status" value="1"/>
</dbReference>
<keyword evidence="6" id="KW-1185">Reference proteome</keyword>
<protein>
    <submittedName>
        <fullName evidence="5">Glyoxylate reductase/gluconate 2-dehydrogenase</fullName>
    </submittedName>
</protein>
<dbReference type="PROSITE" id="PS00671">
    <property type="entry name" value="D_2_HYDROXYACID_DH_3"/>
    <property type="match status" value="1"/>
</dbReference>
<dbReference type="InterPro" id="IPR029753">
    <property type="entry name" value="D-isomer_DH_CS"/>
</dbReference>
<reference evidence="6" key="1">
    <citation type="submission" date="2016-10" db="EMBL/GenBank/DDBJ databases">
        <authorList>
            <person name="Varghese N."/>
        </authorList>
    </citation>
    <scope>NUCLEOTIDE SEQUENCE [LARGE SCALE GENOMIC DNA]</scope>
    <source>
        <strain evidence="6">DSM 24868</strain>
    </source>
</reference>
<dbReference type="STRING" id="1043493.SAMN05421637_2535"/>
<dbReference type="InterPro" id="IPR006140">
    <property type="entry name" value="D-isomer_DH_NAD-bd"/>
</dbReference>
<proteinExistence type="inferred from homology"/>
<keyword evidence="3" id="KW-0520">NAD</keyword>
<dbReference type="PANTHER" id="PTHR42789:SF1">
    <property type="entry name" value="D-ISOMER SPECIFIC 2-HYDROXYACID DEHYDROGENASE FAMILY PROTEIN (AFU_ORTHOLOGUE AFUA_6G10090)"/>
    <property type="match status" value="1"/>
</dbReference>
<feature type="domain" description="D-isomer specific 2-hydroxyacid dehydrogenase NAD-binding" evidence="4">
    <location>
        <begin position="103"/>
        <end position="282"/>
    </location>
</feature>
<dbReference type="Gene3D" id="3.40.50.720">
    <property type="entry name" value="NAD(P)-binding Rossmann-like Domain"/>
    <property type="match status" value="2"/>
</dbReference>
<sequence length="308" mass="31646">MDTTRPRILVDMSLHPRARAALTAAADVAGLPRDGDARAAALAGADGILAYGPPAPTELASAPHLRALAVHLAAPDVHAYAAEQGVAVIESSRLWRTVAEHTLALLLATLRRVPAADAAIRAGRWPREDLKVPYSGRDLARSTVGVLGAGRIGAPLLGMLAALEARPLFMDATPMPDLEAATGARQVDLDALLAESDAVVVLLPLDEATRGTLGAAELARMKPDAVLVNTARGPVVDEDALLAALRDGTLAGAGLDVHGDEPLPADHPLLAFEQVVITPHLGGSTLECDLELVDGLLRALGGGAAPPA</sequence>
<gene>
    <name evidence="5" type="ORF">SAMN05421637_2535</name>
</gene>
<dbReference type="PANTHER" id="PTHR42789">
    <property type="entry name" value="D-ISOMER SPECIFIC 2-HYDROXYACID DEHYDROGENASE FAMILY PROTEIN (AFU_ORTHOLOGUE AFUA_6G10090)"/>
    <property type="match status" value="1"/>
</dbReference>
<dbReference type="Proteomes" id="UP000183315">
    <property type="component" value="Unassembled WGS sequence"/>
</dbReference>
<organism evidence="5 6">
    <name type="scientific">Demequina mangrovi</name>
    <dbReference type="NCBI Taxonomy" id="1043493"/>
    <lineage>
        <taxon>Bacteria</taxon>
        <taxon>Bacillati</taxon>
        <taxon>Actinomycetota</taxon>
        <taxon>Actinomycetes</taxon>
        <taxon>Micrococcales</taxon>
        <taxon>Demequinaceae</taxon>
        <taxon>Demequina</taxon>
    </lineage>
</organism>
<dbReference type="GO" id="GO:0016616">
    <property type="term" value="F:oxidoreductase activity, acting on the CH-OH group of donors, NAD or NADP as acceptor"/>
    <property type="evidence" value="ECO:0007669"/>
    <property type="project" value="UniProtKB-ARBA"/>
</dbReference>
<evidence type="ECO:0000256" key="3">
    <source>
        <dbReference type="ARBA" id="ARBA00023027"/>
    </source>
</evidence>
<dbReference type="EMBL" id="FNZI01000006">
    <property type="protein sequence ID" value="SEJ64211.1"/>
    <property type="molecule type" value="Genomic_DNA"/>
</dbReference>
<evidence type="ECO:0000313" key="6">
    <source>
        <dbReference type="Proteomes" id="UP000183315"/>
    </source>
</evidence>
<evidence type="ECO:0000259" key="4">
    <source>
        <dbReference type="Pfam" id="PF02826"/>
    </source>
</evidence>
<dbReference type="InterPro" id="IPR036291">
    <property type="entry name" value="NAD(P)-bd_dom_sf"/>
</dbReference>
<dbReference type="Pfam" id="PF02826">
    <property type="entry name" value="2-Hacid_dh_C"/>
    <property type="match status" value="1"/>
</dbReference>
<evidence type="ECO:0000256" key="1">
    <source>
        <dbReference type="ARBA" id="ARBA00005854"/>
    </source>
</evidence>
<dbReference type="AlphaFoldDB" id="A0A1H7AF05"/>
<accession>A0A1H7AF05</accession>
<name>A0A1H7AF05_9MICO</name>
<keyword evidence="2" id="KW-0560">Oxidoreductase</keyword>
<comment type="similarity">
    <text evidence="1">Belongs to the D-isomer specific 2-hydroxyacid dehydrogenase family.</text>
</comment>
<dbReference type="SUPFAM" id="SSF52283">
    <property type="entry name" value="Formate/glycerate dehydrogenase catalytic domain-like"/>
    <property type="match status" value="1"/>
</dbReference>
<dbReference type="GO" id="GO:0051287">
    <property type="term" value="F:NAD binding"/>
    <property type="evidence" value="ECO:0007669"/>
    <property type="project" value="InterPro"/>
</dbReference>
<dbReference type="eggNOG" id="COG1052">
    <property type="taxonomic scope" value="Bacteria"/>
</dbReference>
<dbReference type="InterPro" id="IPR050857">
    <property type="entry name" value="D-2-hydroxyacid_DH"/>
</dbReference>
<evidence type="ECO:0000313" key="5">
    <source>
        <dbReference type="EMBL" id="SEJ64211.1"/>
    </source>
</evidence>
<evidence type="ECO:0000256" key="2">
    <source>
        <dbReference type="ARBA" id="ARBA00023002"/>
    </source>
</evidence>